<dbReference type="InterPro" id="IPR001789">
    <property type="entry name" value="Sig_transdc_resp-reg_receiver"/>
</dbReference>
<evidence type="ECO:0000313" key="10">
    <source>
        <dbReference type="Proteomes" id="UP000037747"/>
    </source>
</evidence>
<name>A0A0M9AN95_9EURY</name>
<evidence type="ECO:0000256" key="4">
    <source>
        <dbReference type="ARBA" id="ARBA00023125"/>
    </source>
</evidence>
<dbReference type="EMBL" id="LIST01000007">
    <property type="protein sequence ID" value="KOX95499.1"/>
    <property type="molecule type" value="Genomic_DNA"/>
</dbReference>
<gene>
    <name evidence="9" type="ORF">AMR74_14665</name>
</gene>
<evidence type="ECO:0000256" key="7">
    <source>
        <dbReference type="SAM" id="MobiDB-lite"/>
    </source>
</evidence>
<keyword evidence="10" id="KW-1185">Reference proteome</keyword>
<comment type="caution">
    <text evidence="9">The sequence shown here is derived from an EMBL/GenBank/DDBJ whole genome shotgun (WGS) entry which is preliminary data.</text>
</comment>
<dbReference type="Gene3D" id="3.40.50.2300">
    <property type="match status" value="1"/>
</dbReference>
<dbReference type="PANTHER" id="PTHR48111">
    <property type="entry name" value="REGULATOR OF RPOS"/>
    <property type="match status" value="1"/>
</dbReference>
<keyword evidence="1 6" id="KW-0597">Phosphoprotein</keyword>
<dbReference type="AlphaFoldDB" id="A0A0M9AN95"/>
<dbReference type="PATRIC" id="fig|1705389.3.peg.2106"/>
<evidence type="ECO:0000256" key="5">
    <source>
        <dbReference type="ARBA" id="ARBA00023163"/>
    </source>
</evidence>
<dbReference type="InterPro" id="IPR039420">
    <property type="entry name" value="WalR-like"/>
</dbReference>
<dbReference type="Proteomes" id="UP000037747">
    <property type="component" value="Unassembled WGS sequence"/>
</dbReference>
<organism evidence="9 10">
    <name type="scientific">Halorubrum tropicale</name>
    <dbReference type="NCBI Taxonomy" id="1765655"/>
    <lineage>
        <taxon>Archaea</taxon>
        <taxon>Methanobacteriati</taxon>
        <taxon>Methanobacteriota</taxon>
        <taxon>Stenosarchaea group</taxon>
        <taxon>Halobacteria</taxon>
        <taxon>Halobacteriales</taxon>
        <taxon>Haloferacaceae</taxon>
        <taxon>Halorubrum</taxon>
    </lineage>
</organism>
<accession>A0A0M9AN95</accession>
<dbReference type="InterPro" id="IPR011006">
    <property type="entry name" value="CheY-like_superfamily"/>
</dbReference>
<dbReference type="CDD" id="cd17574">
    <property type="entry name" value="REC_OmpR"/>
    <property type="match status" value="1"/>
</dbReference>
<dbReference type="InterPro" id="IPR013971">
    <property type="entry name" value="HalX_domain"/>
</dbReference>
<reference evidence="9 10" key="1">
    <citation type="submission" date="2015-08" db="EMBL/GenBank/DDBJ databases">
        <title>Genomes of Isolates from Cabo Rojo, PR.</title>
        <authorList>
            <person name="Sanchez-Nieves R.L."/>
            <person name="Montalvo-Rodriguez R."/>
        </authorList>
    </citation>
    <scope>NUCLEOTIDE SEQUENCE [LARGE SCALE GENOMIC DNA]</scope>
    <source>
        <strain evidence="9 10">5</strain>
    </source>
</reference>
<dbReference type="GO" id="GO:0000156">
    <property type="term" value="F:phosphorelay response regulator activity"/>
    <property type="evidence" value="ECO:0007669"/>
    <property type="project" value="TreeGrafter"/>
</dbReference>
<dbReference type="Pfam" id="PF00072">
    <property type="entry name" value="Response_reg"/>
    <property type="match status" value="1"/>
</dbReference>
<feature type="modified residue" description="4-aspartylphosphate" evidence="6">
    <location>
        <position position="59"/>
    </location>
</feature>
<dbReference type="OrthoDB" id="86314at2157"/>
<feature type="compositionally biased region" description="Basic and acidic residues" evidence="7">
    <location>
        <begin position="166"/>
        <end position="191"/>
    </location>
</feature>
<evidence type="ECO:0000256" key="6">
    <source>
        <dbReference type="PROSITE-ProRule" id="PRU00169"/>
    </source>
</evidence>
<evidence type="ECO:0000256" key="1">
    <source>
        <dbReference type="ARBA" id="ARBA00022553"/>
    </source>
</evidence>
<dbReference type="PROSITE" id="PS50110">
    <property type="entry name" value="RESPONSE_REGULATORY"/>
    <property type="match status" value="1"/>
</dbReference>
<dbReference type="SUPFAM" id="SSF52172">
    <property type="entry name" value="CheY-like"/>
    <property type="match status" value="1"/>
</dbReference>
<dbReference type="STRING" id="1765655.AMR74_14665"/>
<keyword evidence="5" id="KW-0804">Transcription</keyword>
<keyword evidence="4" id="KW-0238">DNA-binding</keyword>
<sequence length="191" mass="21353">MSDPTTTSDSVSVLIVDDEQGLADLYALYLDEGYDTRTAYDGESALDMIDDTVDVILLDRRMPGLSGDEVLAELRNQEFDQPVGMLTAVDPGDDILEMNFDDYFLKPIDEEELRAAVDTLAKRAQYDTDFREYFAAVSKKAAMEANSSKQDLTESEAYQQLEQEVEAAKADADTTFDELKREDPTAGFRDL</sequence>
<proteinExistence type="predicted"/>
<dbReference type="Pfam" id="PF08663">
    <property type="entry name" value="HalX"/>
    <property type="match status" value="1"/>
</dbReference>
<dbReference type="GO" id="GO:0032993">
    <property type="term" value="C:protein-DNA complex"/>
    <property type="evidence" value="ECO:0007669"/>
    <property type="project" value="TreeGrafter"/>
</dbReference>
<dbReference type="GO" id="GO:0006355">
    <property type="term" value="P:regulation of DNA-templated transcription"/>
    <property type="evidence" value="ECO:0007669"/>
    <property type="project" value="TreeGrafter"/>
</dbReference>
<keyword evidence="2" id="KW-0902">Two-component regulatory system</keyword>
<protein>
    <recommendedName>
        <fullName evidence="8">Response regulatory domain-containing protein</fullName>
    </recommendedName>
</protein>
<evidence type="ECO:0000256" key="3">
    <source>
        <dbReference type="ARBA" id="ARBA00023015"/>
    </source>
</evidence>
<dbReference type="PANTHER" id="PTHR48111:SF1">
    <property type="entry name" value="TWO-COMPONENT RESPONSE REGULATOR ORR33"/>
    <property type="match status" value="1"/>
</dbReference>
<dbReference type="SMART" id="SM00448">
    <property type="entry name" value="REC"/>
    <property type="match status" value="1"/>
</dbReference>
<evidence type="ECO:0000259" key="8">
    <source>
        <dbReference type="PROSITE" id="PS50110"/>
    </source>
</evidence>
<keyword evidence="3" id="KW-0805">Transcription regulation</keyword>
<dbReference type="GO" id="GO:0000976">
    <property type="term" value="F:transcription cis-regulatory region binding"/>
    <property type="evidence" value="ECO:0007669"/>
    <property type="project" value="TreeGrafter"/>
</dbReference>
<evidence type="ECO:0000256" key="2">
    <source>
        <dbReference type="ARBA" id="ARBA00023012"/>
    </source>
</evidence>
<feature type="domain" description="Response regulatory" evidence="8">
    <location>
        <begin position="12"/>
        <end position="121"/>
    </location>
</feature>
<evidence type="ECO:0000313" key="9">
    <source>
        <dbReference type="EMBL" id="KOX95499.1"/>
    </source>
</evidence>
<feature type="region of interest" description="Disordered" evidence="7">
    <location>
        <begin position="164"/>
        <end position="191"/>
    </location>
</feature>
<dbReference type="GO" id="GO:0005829">
    <property type="term" value="C:cytosol"/>
    <property type="evidence" value="ECO:0007669"/>
    <property type="project" value="TreeGrafter"/>
</dbReference>